<evidence type="ECO:0000313" key="2">
    <source>
        <dbReference type="EMBL" id="SFT94961.1"/>
    </source>
</evidence>
<evidence type="ECO:0000313" key="3">
    <source>
        <dbReference type="Proteomes" id="UP000199673"/>
    </source>
</evidence>
<proteinExistence type="predicted"/>
<gene>
    <name evidence="2" type="ORF">SAMN04489724_2903</name>
</gene>
<organism evidence="2 3">
    <name type="scientific">Algoriphagus locisalis</name>
    <dbReference type="NCBI Taxonomy" id="305507"/>
    <lineage>
        <taxon>Bacteria</taxon>
        <taxon>Pseudomonadati</taxon>
        <taxon>Bacteroidota</taxon>
        <taxon>Cytophagia</taxon>
        <taxon>Cytophagales</taxon>
        <taxon>Cyclobacteriaceae</taxon>
        <taxon>Algoriphagus</taxon>
    </lineage>
</organism>
<keyword evidence="1" id="KW-0472">Membrane</keyword>
<feature type="transmembrane region" description="Helical" evidence="1">
    <location>
        <begin position="177"/>
        <end position="196"/>
    </location>
</feature>
<dbReference type="RefSeq" id="WP_139235902.1">
    <property type="nucleotide sequence ID" value="NZ_FPBF01000004.1"/>
</dbReference>
<feature type="transmembrane region" description="Helical" evidence="1">
    <location>
        <begin position="12"/>
        <end position="33"/>
    </location>
</feature>
<protein>
    <submittedName>
        <fullName evidence="2">Uncharacterized protein</fullName>
    </submittedName>
</protein>
<accession>A0A1I7C694</accession>
<feature type="transmembrane region" description="Helical" evidence="1">
    <location>
        <begin position="202"/>
        <end position="219"/>
    </location>
</feature>
<dbReference type="AlphaFoldDB" id="A0A1I7C694"/>
<reference evidence="3" key="1">
    <citation type="submission" date="2016-10" db="EMBL/GenBank/DDBJ databases">
        <authorList>
            <person name="Varghese N."/>
            <person name="Submissions S."/>
        </authorList>
    </citation>
    <scope>NUCLEOTIDE SEQUENCE [LARGE SCALE GENOMIC DNA]</scope>
    <source>
        <strain evidence="3">DSM 23445</strain>
    </source>
</reference>
<dbReference type="Proteomes" id="UP000199673">
    <property type="component" value="Unassembled WGS sequence"/>
</dbReference>
<keyword evidence="1" id="KW-0812">Transmembrane</keyword>
<sequence>MEDTNNLSLIETVITHTSSMASIASIPLTLYIAKLELSRKKEETKREIIQTLMSRISKSSLDFDEFFNIISSILENNNISNKSLRLLDIHSNFVLEISRNSFISEKKRSQVLSNLKDLGEQIKQKLDMKTGVARAYGHMTSGNGKHTTYSESRSVSFSSNYSYLFNSRKTSLLPSKIIHYFISWILGSAFSILFDFEIFNKILGILTITSIYLLIIGKVENGLPKNTRKQ</sequence>
<evidence type="ECO:0000256" key="1">
    <source>
        <dbReference type="SAM" id="Phobius"/>
    </source>
</evidence>
<name>A0A1I7C694_9BACT</name>
<keyword evidence="1" id="KW-1133">Transmembrane helix</keyword>
<dbReference type="EMBL" id="FPBF01000004">
    <property type="protein sequence ID" value="SFT94961.1"/>
    <property type="molecule type" value="Genomic_DNA"/>
</dbReference>
<keyword evidence="3" id="KW-1185">Reference proteome</keyword>